<gene>
    <name evidence="1" type="ORF">QAD02_006901</name>
</gene>
<evidence type="ECO:0000313" key="2">
    <source>
        <dbReference type="Proteomes" id="UP001239111"/>
    </source>
</evidence>
<reference evidence="1" key="1">
    <citation type="submission" date="2023-04" db="EMBL/GenBank/DDBJ databases">
        <title>A chromosome-level genome assembly of the parasitoid wasp Eretmocerus hayati.</title>
        <authorList>
            <person name="Zhong Y."/>
            <person name="Liu S."/>
            <person name="Liu Y."/>
        </authorList>
    </citation>
    <scope>NUCLEOTIDE SEQUENCE</scope>
    <source>
        <strain evidence="1">ZJU_SS_LIU_2023</strain>
    </source>
</reference>
<accession>A0ACC2N4J7</accession>
<proteinExistence type="predicted"/>
<dbReference type="Proteomes" id="UP001239111">
    <property type="component" value="Chromosome 4"/>
</dbReference>
<evidence type="ECO:0000313" key="1">
    <source>
        <dbReference type="EMBL" id="KAJ8665239.1"/>
    </source>
</evidence>
<name>A0ACC2N4J7_9HYME</name>
<sequence>MALLLAHYGNDKHQPSIYYDGVFGVSSTINVVKSVREIWWSGSRKEAHNVTKHSYVGNFEYSMLSHDLVEINELLAEPLKVLYPKLLIVVDYGYFKLFNKDVTEILKYLSIFWNAVNLRYSKLSTPRVNIVITGVIIEHDEYGLRYIYESRNPLNMSQLDLQIFLSKAGEYFSGEDFARDSRKFGNFDSVITISSLETGRIKGQALIGEVCSKRFNTAFVKDRGNFDGIQVAVHELGHLLNMPHDGENDAYHCGPDSYSNNVSTHMAAVNGFAERYVWSKCSEKILEKFSW</sequence>
<organism evidence="1 2">
    <name type="scientific">Eretmocerus hayati</name>
    <dbReference type="NCBI Taxonomy" id="131215"/>
    <lineage>
        <taxon>Eukaryota</taxon>
        <taxon>Metazoa</taxon>
        <taxon>Ecdysozoa</taxon>
        <taxon>Arthropoda</taxon>
        <taxon>Hexapoda</taxon>
        <taxon>Insecta</taxon>
        <taxon>Pterygota</taxon>
        <taxon>Neoptera</taxon>
        <taxon>Endopterygota</taxon>
        <taxon>Hymenoptera</taxon>
        <taxon>Apocrita</taxon>
        <taxon>Proctotrupomorpha</taxon>
        <taxon>Chalcidoidea</taxon>
        <taxon>Aphelinidae</taxon>
        <taxon>Aphelininae</taxon>
        <taxon>Eretmocerus</taxon>
    </lineage>
</organism>
<dbReference type="EMBL" id="CM056744">
    <property type="protein sequence ID" value="KAJ8665239.1"/>
    <property type="molecule type" value="Genomic_DNA"/>
</dbReference>
<protein>
    <submittedName>
        <fullName evidence="1">Uncharacterized protein</fullName>
    </submittedName>
</protein>
<keyword evidence="2" id="KW-1185">Reference proteome</keyword>
<comment type="caution">
    <text evidence="1">The sequence shown here is derived from an EMBL/GenBank/DDBJ whole genome shotgun (WGS) entry which is preliminary data.</text>
</comment>